<organism evidence="3 4">
    <name type="scientific">Quillaja saponaria</name>
    <name type="common">Soap bark tree</name>
    <dbReference type="NCBI Taxonomy" id="32244"/>
    <lineage>
        <taxon>Eukaryota</taxon>
        <taxon>Viridiplantae</taxon>
        <taxon>Streptophyta</taxon>
        <taxon>Embryophyta</taxon>
        <taxon>Tracheophyta</taxon>
        <taxon>Spermatophyta</taxon>
        <taxon>Magnoliopsida</taxon>
        <taxon>eudicotyledons</taxon>
        <taxon>Gunneridae</taxon>
        <taxon>Pentapetalae</taxon>
        <taxon>rosids</taxon>
        <taxon>fabids</taxon>
        <taxon>Fabales</taxon>
        <taxon>Quillajaceae</taxon>
        <taxon>Quillaja</taxon>
    </lineage>
</organism>
<evidence type="ECO:0000259" key="2">
    <source>
        <dbReference type="PROSITE" id="PS50076"/>
    </source>
</evidence>
<evidence type="ECO:0000313" key="3">
    <source>
        <dbReference type="EMBL" id="KAJ7980431.1"/>
    </source>
</evidence>
<gene>
    <name evidence="3" type="ORF">O6P43_003708</name>
</gene>
<dbReference type="PROSITE" id="PS00636">
    <property type="entry name" value="DNAJ_1"/>
    <property type="match status" value="1"/>
</dbReference>
<name>A0AAD7QGJ1_QUISA</name>
<dbReference type="KEGG" id="qsa:O6P43_003708"/>
<comment type="caution">
    <text evidence="3">The sequence shown here is derived from an EMBL/GenBank/DDBJ whole genome shotgun (WGS) entry which is preliminary data.</text>
</comment>
<dbReference type="Pfam" id="PF00226">
    <property type="entry name" value="DnaJ"/>
    <property type="match status" value="1"/>
</dbReference>
<evidence type="ECO:0000256" key="1">
    <source>
        <dbReference type="SAM" id="MobiDB-lite"/>
    </source>
</evidence>
<dbReference type="SMART" id="SM00271">
    <property type="entry name" value="DnaJ"/>
    <property type="match status" value="1"/>
</dbReference>
<dbReference type="InterPro" id="IPR036869">
    <property type="entry name" value="J_dom_sf"/>
</dbReference>
<proteinExistence type="predicted"/>
<dbReference type="CDD" id="cd06257">
    <property type="entry name" value="DnaJ"/>
    <property type="match status" value="1"/>
</dbReference>
<dbReference type="SUPFAM" id="SSF46565">
    <property type="entry name" value="Chaperone J-domain"/>
    <property type="match status" value="1"/>
</dbReference>
<evidence type="ECO:0000313" key="4">
    <source>
        <dbReference type="Proteomes" id="UP001163823"/>
    </source>
</evidence>
<accession>A0AAD7QGJ1</accession>
<dbReference type="PANTHER" id="PTHR45270:SF4">
    <property type="entry name" value="CHAPERONE DNAJ-DOMAIN SUPERFAMILY PROTEIN"/>
    <property type="match status" value="1"/>
</dbReference>
<dbReference type="PANTHER" id="PTHR45270">
    <property type="entry name" value="OS03G0832900 PROTEIN"/>
    <property type="match status" value="1"/>
</dbReference>
<reference evidence="3" key="1">
    <citation type="journal article" date="2023" name="Science">
        <title>Elucidation of the pathway for biosynthesis of saponin adjuvants from the soapbark tree.</title>
        <authorList>
            <person name="Reed J."/>
            <person name="Orme A."/>
            <person name="El-Demerdash A."/>
            <person name="Owen C."/>
            <person name="Martin L.B.B."/>
            <person name="Misra R.C."/>
            <person name="Kikuchi S."/>
            <person name="Rejzek M."/>
            <person name="Martin A.C."/>
            <person name="Harkess A."/>
            <person name="Leebens-Mack J."/>
            <person name="Louveau T."/>
            <person name="Stephenson M.J."/>
            <person name="Osbourn A."/>
        </authorList>
    </citation>
    <scope>NUCLEOTIDE SEQUENCE</scope>
    <source>
        <strain evidence="3">S10</strain>
    </source>
</reference>
<dbReference type="AlphaFoldDB" id="A0AAD7QGJ1"/>
<dbReference type="PRINTS" id="PR00625">
    <property type="entry name" value="JDOMAIN"/>
</dbReference>
<feature type="domain" description="J" evidence="2">
    <location>
        <begin position="55"/>
        <end position="122"/>
    </location>
</feature>
<dbReference type="PROSITE" id="PS50076">
    <property type="entry name" value="DNAJ_2"/>
    <property type="match status" value="1"/>
</dbReference>
<keyword evidence="4" id="KW-1185">Reference proteome</keyword>
<dbReference type="Proteomes" id="UP001163823">
    <property type="component" value="Chromosome 2"/>
</dbReference>
<dbReference type="InterPro" id="IPR018253">
    <property type="entry name" value="DnaJ_domain_CS"/>
</dbReference>
<feature type="compositionally biased region" description="Polar residues" evidence="1">
    <location>
        <begin position="16"/>
        <end position="36"/>
    </location>
</feature>
<feature type="region of interest" description="Disordered" evidence="1">
    <location>
        <begin position="1"/>
        <end position="43"/>
    </location>
</feature>
<dbReference type="Gene3D" id="1.10.287.110">
    <property type="entry name" value="DnaJ domain"/>
    <property type="match status" value="1"/>
</dbReference>
<dbReference type="InterPro" id="IPR001623">
    <property type="entry name" value="DnaJ_domain"/>
</dbReference>
<protein>
    <submittedName>
        <fullName evidence="3">DnaJ</fullName>
    </submittedName>
</protein>
<dbReference type="EMBL" id="JARAOO010000002">
    <property type="protein sequence ID" value="KAJ7980431.1"/>
    <property type="molecule type" value="Genomic_DNA"/>
</dbReference>
<sequence>MQDQPGFFSNYERAWSSENGQGQSSDRSAGIPSSSGDDPEISSEEEVVRLLNCTDNYSVLGLSRYQNIDVSFLKREYKKKAMLVHPDKNIGNDKAAEAFKKLQNAYEVLFDSLKRRAYDDELRREELLSAFRRFRNASQFS</sequence>